<dbReference type="AlphaFoldDB" id="A0A1I1FEB4"/>
<dbReference type="EMBL" id="FOKY01000033">
    <property type="protein sequence ID" value="SFB97302.1"/>
    <property type="molecule type" value="Genomic_DNA"/>
</dbReference>
<protein>
    <submittedName>
        <fullName evidence="1">Uncharacterized protein</fullName>
    </submittedName>
</protein>
<accession>A0A1I1FEB4</accession>
<dbReference type="Proteomes" id="UP000240042">
    <property type="component" value="Unassembled WGS sequence"/>
</dbReference>
<sequence>MKLLKQELKIAKIPRLTIHQFAIKLGEYNSIVAIKAQESFSEGNLKNDYHSLQASSA</sequence>
<organism evidence="1 2">
    <name type="scientific">Brevinema andersonii</name>
    <dbReference type="NCBI Taxonomy" id="34097"/>
    <lineage>
        <taxon>Bacteria</taxon>
        <taxon>Pseudomonadati</taxon>
        <taxon>Spirochaetota</taxon>
        <taxon>Spirochaetia</taxon>
        <taxon>Brevinematales</taxon>
        <taxon>Brevinemataceae</taxon>
        <taxon>Brevinema</taxon>
    </lineage>
</organism>
<name>A0A1I1FEB4_BREAD</name>
<evidence type="ECO:0000313" key="2">
    <source>
        <dbReference type="Proteomes" id="UP000240042"/>
    </source>
</evidence>
<proteinExistence type="predicted"/>
<reference evidence="2" key="1">
    <citation type="submission" date="2016-10" db="EMBL/GenBank/DDBJ databases">
        <authorList>
            <person name="Varghese N."/>
            <person name="Submissions S."/>
        </authorList>
    </citation>
    <scope>NUCLEOTIDE SEQUENCE [LARGE SCALE GENOMIC DNA]</scope>
    <source>
        <strain evidence="2">ATCC 43811</strain>
    </source>
</reference>
<keyword evidence="2" id="KW-1185">Reference proteome</keyword>
<gene>
    <name evidence="1" type="ORF">SAMN02745150_01470</name>
</gene>
<dbReference type="RefSeq" id="WP_159428245.1">
    <property type="nucleotide sequence ID" value="NZ_FOKY01000033.1"/>
</dbReference>
<evidence type="ECO:0000313" key="1">
    <source>
        <dbReference type="EMBL" id="SFB97302.1"/>
    </source>
</evidence>